<comment type="similarity">
    <text evidence="5 14">Belongs to the phosphohexose mutase family.</text>
</comment>
<feature type="domain" description="Alpha-D-phosphohexomutase alpha/beta/alpha" evidence="18">
    <location>
        <begin position="320"/>
        <end position="439"/>
    </location>
</feature>
<dbReference type="InterPro" id="IPR016055">
    <property type="entry name" value="A-D-PHexomutase_a/b/a-I/II/III"/>
</dbReference>
<dbReference type="RefSeq" id="WP_073049699.1">
    <property type="nucleotide sequence ID" value="NZ_FQZL01000016.1"/>
</dbReference>
<dbReference type="STRING" id="1121476.SAMN02745751_02273"/>
<dbReference type="InterPro" id="IPR005846">
    <property type="entry name" value="A-D-PHexomutase_a/b/a-III"/>
</dbReference>
<evidence type="ECO:0000256" key="10">
    <source>
        <dbReference type="ARBA" id="ARBA00023235"/>
    </source>
</evidence>
<dbReference type="Pfam" id="PF00408">
    <property type="entry name" value="PGM_PMM_IV"/>
    <property type="match status" value="1"/>
</dbReference>
<evidence type="ECO:0000256" key="5">
    <source>
        <dbReference type="ARBA" id="ARBA00010231"/>
    </source>
</evidence>
<dbReference type="EC" id="5.4.2.2" evidence="6"/>
<dbReference type="Gene3D" id="3.30.310.50">
    <property type="entry name" value="Alpha-D-phosphohexomutase, C-terminal domain"/>
    <property type="match status" value="1"/>
</dbReference>
<dbReference type="Proteomes" id="UP000184052">
    <property type="component" value="Unassembled WGS sequence"/>
</dbReference>
<keyword evidence="9 14" id="KW-0460">Magnesium</keyword>
<evidence type="ECO:0000256" key="12">
    <source>
        <dbReference type="ARBA" id="ARBA00041398"/>
    </source>
</evidence>
<dbReference type="InterPro" id="IPR005844">
    <property type="entry name" value="A-D-PHexomutase_a/b/a-I"/>
</dbReference>
<keyword evidence="10" id="KW-0413">Isomerase</keyword>
<evidence type="ECO:0000259" key="18">
    <source>
        <dbReference type="Pfam" id="PF02880"/>
    </source>
</evidence>
<evidence type="ECO:0000256" key="9">
    <source>
        <dbReference type="ARBA" id="ARBA00022842"/>
    </source>
</evidence>
<evidence type="ECO:0000259" key="17">
    <source>
        <dbReference type="Pfam" id="PF02879"/>
    </source>
</evidence>
<keyword evidence="8 14" id="KW-0479">Metal-binding</keyword>
<dbReference type="GO" id="GO:0004614">
    <property type="term" value="F:phosphoglucomutase activity"/>
    <property type="evidence" value="ECO:0007669"/>
    <property type="project" value="UniProtKB-EC"/>
</dbReference>
<dbReference type="InterPro" id="IPR016066">
    <property type="entry name" value="A-D-PHexomutase_CS"/>
</dbReference>
<dbReference type="InterPro" id="IPR005843">
    <property type="entry name" value="A-D-PHexomutase_C"/>
</dbReference>
<dbReference type="SUPFAM" id="SSF53738">
    <property type="entry name" value="Phosphoglucomutase, first 3 domains"/>
    <property type="match status" value="3"/>
</dbReference>
<dbReference type="PROSITE" id="PS00710">
    <property type="entry name" value="PGM_PMM"/>
    <property type="match status" value="1"/>
</dbReference>
<dbReference type="EMBL" id="FQZL01000016">
    <property type="protein sequence ID" value="SHJ31820.1"/>
    <property type="molecule type" value="Genomic_DNA"/>
</dbReference>
<evidence type="ECO:0000259" key="16">
    <source>
        <dbReference type="Pfam" id="PF02878"/>
    </source>
</evidence>
<dbReference type="OrthoDB" id="9806956at2"/>
<proteinExistence type="inferred from homology"/>
<dbReference type="GO" id="GO:0006166">
    <property type="term" value="P:purine ribonucleoside salvage"/>
    <property type="evidence" value="ECO:0007669"/>
    <property type="project" value="TreeGrafter"/>
</dbReference>
<protein>
    <recommendedName>
        <fullName evidence="11">Phosphoglucomutase</fullName>
        <ecNumber evidence="6">5.4.2.2</ecNumber>
    </recommendedName>
    <alternativeName>
        <fullName evidence="13">Alpha-phosphoglucomutase</fullName>
    </alternativeName>
    <alternativeName>
        <fullName evidence="12">Glucose phosphomutase</fullName>
    </alternativeName>
</protein>
<evidence type="ECO:0000256" key="7">
    <source>
        <dbReference type="ARBA" id="ARBA00022553"/>
    </source>
</evidence>
<evidence type="ECO:0000259" key="15">
    <source>
        <dbReference type="Pfam" id="PF00408"/>
    </source>
</evidence>
<dbReference type="Pfam" id="PF02880">
    <property type="entry name" value="PGM_PMM_III"/>
    <property type="match status" value="1"/>
</dbReference>
<dbReference type="PRINTS" id="PR00509">
    <property type="entry name" value="PGMPMM"/>
</dbReference>
<feature type="domain" description="Alpha-D-phosphohexomutase alpha/beta/alpha" evidence="16">
    <location>
        <begin position="43"/>
        <end position="181"/>
    </location>
</feature>
<dbReference type="Pfam" id="PF02878">
    <property type="entry name" value="PGM_PMM_I"/>
    <property type="match status" value="1"/>
</dbReference>
<evidence type="ECO:0000256" key="3">
    <source>
        <dbReference type="ARBA" id="ARBA00005164"/>
    </source>
</evidence>
<dbReference type="InterPro" id="IPR005841">
    <property type="entry name" value="Alpha-D-phosphohexomutase_SF"/>
</dbReference>
<accession>A0A1M6IBM8</accession>
<evidence type="ECO:0000256" key="11">
    <source>
        <dbReference type="ARBA" id="ARBA00039995"/>
    </source>
</evidence>
<sequence>MDYKKRYEEWLTSACISDDIKEELKTISGDEKEIMERFHKNLEFGTGGMRGIMGAGTNRMNKHIISKATQGLANFIEKNAEGEKSCVIAHDSRNNSRYFTEISARVLAASGIKTYIFDDLRPTPELSFAVRELGADAGIVITASHNPPEYNGYKTYWNYGCQMLPEMAEDLIGEIDKIDFKDITTMDLEEAVESGMIVELDKSMDDKFIAAVLENTLSEDIYKDIKIVYTPLHGAGNMLVRRTLDERGFTGVSLVEEQTVPDPNFSTVNYPNPEDEKAFELAYKKASEVDADIIIANDPDCDRVGMSVKNRQGEYVLLSGNQVGALMMDYILSRMKENGTMPENPLVIKTIVTSELGRAVAEYHGAECMDTLTGFKFIGEKIEEYEKSGEKKYVFGFEESIGYLIGTLARDKDAVTASMIACEMAAYYKKRGSNVLDELERLYRTHGYFKEGLKSITMEGMEGSRKILEIMNWFRNTEIDSIGELKIASTSDYSTSVRKLADGSEEKIELPKSNVLKYVLEDGSWFVLRPSGTEPKIKIYSSVVDGDRVASENKFNEITEYVYGLIDRV</sequence>
<dbReference type="CDD" id="cd05799">
    <property type="entry name" value="PGM2"/>
    <property type="match status" value="1"/>
</dbReference>
<comment type="pathway">
    <text evidence="4">Lipid metabolism.</text>
</comment>
<reference evidence="19 20" key="1">
    <citation type="submission" date="2016-11" db="EMBL/GenBank/DDBJ databases">
        <authorList>
            <person name="Jaros S."/>
            <person name="Januszkiewicz K."/>
            <person name="Wedrychowicz H."/>
        </authorList>
    </citation>
    <scope>NUCLEOTIDE SEQUENCE [LARGE SCALE GENOMIC DNA]</scope>
    <source>
        <strain evidence="19 20">DSM 17477</strain>
    </source>
</reference>
<dbReference type="GO" id="GO:0005975">
    <property type="term" value="P:carbohydrate metabolic process"/>
    <property type="evidence" value="ECO:0007669"/>
    <property type="project" value="InterPro"/>
</dbReference>
<evidence type="ECO:0000256" key="4">
    <source>
        <dbReference type="ARBA" id="ARBA00005189"/>
    </source>
</evidence>
<comment type="pathway">
    <text evidence="3">Glycolipid metabolism; diglucosyl-diacylglycerol biosynthesis.</text>
</comment>
<keyword evidence="20" id="KW-1185">Reference proteome</keyword>
<dbReference type="GO" id="GO:0008973">
    <property type="term" value="F:phosphopentomutase activity"/>
    <property type="evidence" value="ECO:0007669"/>
    <property type="project" value="TreeGrafter"/>
</dbReference>
<comment type="catalytic activity">
    <reaction evidence="1">
        <text>alpha-D-glucose 1-phosphate = alpha-D-glucose 6-phosphate</text>
        <dbReference type="Rhea" id="RHEA:23536"/>
        <dbReference type="ChEBI" id="CHEBI:58225"/>
        <dbReference type="ChEBI" id="CHEBI:58601"/>
        <dbReference type="EC" id="5.4.2.2"/>
    </reaction>
</comment>
<name>A0A1M6IBM8_9FIRM</name>
<evidence type="ECO:0000256" key="2">
    <source>
        <dbReference type="ARBA" id="ARBA00001946"/>
    </source>
</evidence>
<gene>
    <name evidence="19" type="ORF">SAMN02745751_02273</name>
</gene>
<dbReference type="GO" id="GO:0000287">
    <property type="term" value="F:magnesium ion binding"/>
    <property type="evidence" value="ECO:0007669"/>
    <property type="project" value="InterPro"/>
</dbReference>
<evidence type="ECO:0000256" key="6">
    <source>
        <dbReference type="ARBA" id="ARBA00012728"/>
    </source>
</evidence>
<evidence type="ECO:0000256" key="13">
    <source>
        <dbReference type="ARBA" id="ARBA00041467"/>
    </source>
</evidence>
<dbReference type="Gene3D" id="3.40.120.10">
    <property type="entry name" value="Alpha-D-Glucose-1,6-Bisphosphate, subunit A, domain 3"/>
    <property type="match status" value="3"/>
</dbReference>
<dbReference type="InterPro" id="IPR036900">
    <property type="entry name" value="A-D-PHexomutase_C_sf"/>
</dbReference>
<organism evidence="19 20">
    <name type="scientific">Dethiosulfatibacter aminovorans DSM 17477</name>
    <dbReference type="NCBI Taxonomy" id="1121476"/>
    <lineage>
        <taxon>Bacteria</taxon>
        <taxon>Bacillati</taxon>
        <taxon>Bacillota</taxon>
        <taxon>Tissierellia</taxon>
        <taxon>Dethiosulfatibacter</taxon>
    </lineage>
</organism>
<evidence type="ECO:0000313" key="19">
    <source>
        <dbReference type="EMBL" id="SHJ31820.1"/>
    </source>
</evidence>
<dbReference type="AlphaFoldDB" id="A0A1M6IBM8"/>
<dbReference type="SUPFAM" id="SSF55957">
    <property type="entry name" value="Phosphoglucomutase, C-terminal domain"/>
    <property type="match status" value="1"/>
</dbReference>
<evidence type="ECO:0000313" key="20">
    <source>
        <dbReference type="Proteomes" id="UP000184052"/>
    </source>
</evidence>
<dbReference type="Pfam" id="PF02879">
    <property type="entry name" value="PGM_PMM_II"/>
    <property type="match status" value="1"/>
</dbReference>
<dbReference type="PANTHER" id="PTHR45745">
    <property type="entry name" value="PHOSPHOMANNOMUTASE 45A"/>
    <property type="match status" value="1"/>
</dbReference>
<keyword evidence="7" id="KW-0597">Phosphoprotein</keyword>
<evidence type="ECO:0000256" key="14">
    <source>
        <dbReference type="RuleBase" id="RU004326"/>
    </source>
</evidence>
<evidence type="ECO:0000256" key="8">
    <source>
        <dbReference type="ARBA" id="ARBA00022723"/>
    </source>
</evidence>
<dbReference type="InterPro" id="IPR005845">
    <property type="entry name" value="A-D-PHexomutase_a/b/a-II"/>
</dbReference>
<feature type="domain" description="Alpha-D-phosphohexomutase alpha/beta/alpha" evidence="17">
    <location>
        <begin position="207"/>
        <end position="307"/>
    </location>
</feature>
<dbReference type="PANTHER" id="PTHR45745:SF1">
    <property type="entry name" value="PHOSPHOGLUCOMUTASE 2B-RELATED"/>
    <property type="match status" value="1"/>
</dbReference>
<evidence type="ECO:0000256" key="1">
    <source>
        <dbReference type="ARBA" id="ARBA00000443"/>
    </source>
</evidence>
<feature type="domain" description="Alpha-D-phosphohexomutase C-terminal" evidence="15">
    <location>
        <begin position="512"/>
        <end position="550"/>
    </location>
</feature>
<comment type="cofactor">
    <cofactor evidence="2">
        <name>Mg(2+)</name>
        <dbReference type="ChEBI" id="CHEBI:18420"/>
    </cofactor>
</comment>